<evidence type="ECO:0000256" key="2">
    <source>
        <dbReference type="ARBA" id="ARBA00004123"/>
    </source>
</evidence>
<dbReference type="SMART" id="SM00184">
    <property type="entry name" value="RING"/>
    <property type="match status" value="1"/>
</dbReference>
<feature type="compositionally biased region" description="Low complexity" evidence="12">
    <location>
        <begin position="273"/>
        <end position="287"/>
    </location>
</feature>
<feature type="compositionally biased region" description="Basic residues" evidence="12">
    <location>
        <begin position="501"/>
        <end position="517"/>
    </location>
</feature>
<feature type="region of interest" description="Disordered" evidence="12">
    <location>
        <begin position="648"/>
        <end position="758"/>
    </location>
</feature>
<dbReference type="InterPro" id="IPR018957">
    <property type="entry name" value="Znf_C3HC4_RING-type"/>
</dbReference>
<dbReference type="InterPro" id="IPR013083">
    <property type="entry name" value="Znf_RING/FYVE/PHD"/>
</dbReference>
<keyword evidence="6" id="KW-0227">DNA damage</keyword>
<keyword evidence="7 11" id="KW-0863">Zinc-finger</keyword>
<feature type="compositionally biased region" description="Low complexity" evidence="12">
    <location>
        <begin position="692"/>
        <end position="708"/>
    </location>
</feature>
<keyword evidence="5" id="KW-0479">Metal-binding</keyword>
<evidence type="ECO:0000256" key="12">
    <source>
        <dbReference type="SAM" id="MobiDB-lite"/>
    </source>
</evidence>
<comment type="subcellular location">
    <subcellularLocation>
        <location evidence="2">Nucleus</location>
    </subcellularLocation>
</comment>
<dbReference type="EnsemblMetazoa" id="AALFPA23_007863.R10512">
    <property type="protein sequence ID" value="AALFPA23_007863.P10512"/>
    <property type="gene ID" value="AALFPA23_007863"/>
</dbReference>
<dbReference type="CDD" id="cd22249">
    <property type="entry name" value="UDM1_RNF168_RNF169-like"/>
    <property type="match status" value="1"/>
</dbReference>
<feature type="compositionally biased region" description="Basic and acidic residues" evidence="12">
    <location>
        <begin position="665"/>
        <end position="675"/>
    </location>
</feature>
<reference evidence="14" key="2">
    <citation type="submission" date="2025-05" db="UniProtKB">
        <authorList>
            <consortium name="EnsemblMetazoa"/>
        </authorList>
    </citation>
    <scope>IDENTIFICATION</scope>
    <source>
        <strain evidence="14">Foshan</strain>
    </source>
</reference>
<keyword evidence="9" id="KW-0862">Zinc</keyword>
<dbReference type="PROSITE" id="PS50089">
    <property type="entry name" value="ZF_RING_2"/>
    <property type="match status" value="1"/>
</dbReference>
<dbReference type="Gene3D" id="3.30.40.10">
    <property type="entry name" value="Zinc/RING finger domain, C3HC4 (zinc finger)"/>
    <property type="match status" value="1"/>
</dbReference>
<feature type="region of interest" description="Disordered" evidence="12">
    <location>
        <begin position="211"/>
        <end position="354"/>
    </location>
</feature>
<organism evidence="14 15">
    <name type="scientific">Aedes albopictus</name>
    <name type="common">Asian tiger mosquito</name>
    <name type="synonym">Stegomyia albopicta</name>
    <dbReference type="NCBI Taxonomy" id="7160"/>
    <lineage>
        <taxon>Eukaryota</taxon>
        <taxon>Metazoa</taxon>
        <taxon>Ecdysozoa</taxon>
        <taxon>Arthropoda</taxon>
        <taxon>Hexapoda</taxon>
        <taxon>Insecta</taxon>
        <taxon>Pterygota</taxon>
        <taxon>Neoptera</taxon>
        <taxon>Endopterygota</taxon>
        <taxon>Diptera</taxon>
        <taxon>Nematocera</taxon>
        <taxon>Culicoidea</taxon>
        <taxon>Culicidae</taxon>
        <taxon>Culicinae</taxon>
        <taxon>Aedini</taxon>
        <taxon>Aedes</taxon>
        <taxon>Stegomyia</taxon>
    </lineage>
</organism>
<dbReference type="SUPFAM" id="SSF57850">
    <property type="entry name" value="RING/U-box"/>
    <property type="match status" value="1"/>
</dbReference>
<proteinExistence type="predicted"/>
<evidence type="ECO:0000256" key="10">
    <source>
        <dbReference type="ARBA" id="ARBA00023242"/>
    </source>
</evidence>
<evidence type="ECO:0000259" key="13">
    <source>
        <dbReference type="PROSITE" id="PS50089"/>
    </source>
</evidence>
<dbReference type="GeneID" id="109402985"/>
<keyword evidence="15" id="KW-1185">Reference proteome</keyword>
<dbReference type="PANTHER" id="PTHR23328:SF0">
    <property type="entry name" value="RING-TYPE DOMAIN-CONTAINING PROTEIN"/>
    <property type="match status" value="1"/>
</dbReference>
<evidence type="ECO:0000256" key="6">
    <source>
        <dbReference type="ARBA" id="ARBA00022763"/>
    </source>
</evidence>
<reference evidence="15" key="1">
    <citation type="journal article" date="2015" name="Proc. Natl. Acad. Sci. U.S.A.">
        <title>Genome sequence of the Asian Tiger mosquito, Aedes albopictus, reveals insights into its biology, genetics, and evolution.</title>
        <authorList>
            <person name="Chen X.G."/>
            <person name="Jiang X."/>
            <person name="Gu J."/>
            <person name="Xu M."/>
            <person name="Wu Y."/>
            <person name="Deng Y."/>
            <person name="Zhang C."/>
            <person name="Bonizzoni M."/>
            <person name="Dermauw W."/>
            <person name="Vontas J."/>
            <person name="Armbruster P."/>
            <person name="Huang X."/>
            <person name="Yang Y."/>
            <person name="Zhang H."/>
            <person name="He W."/>
            <person name="Peng H."/>
            <person name="Liu Y."/>
            <person name="Wu K."/>
            <person name="Chen J."/>
            <person name="Lirakis M."/>
            <person name="Topalis P."/>
            <person name="Van Leeuwen T."/>
            <person name="Hall A.B."/>
            <person name="Jiang X."/>
            <person name="Thorpe C."/>
            <person name="Mueller R.L."/>
            <person name="Sun C."/>
            <person name="Waterhouse R.M."/>
            <person name="Yan G."/>
            <person name="Tu Z.J."/>
            <person name="Fang X."/>
            <person name="James A.A."/>
        </authorList>
    </citation>
    <scope>NUCLEOTIDE SEQUENCE [LARGE SCALE GENOMIC DNA]</scope>
    <source>
        <strain evidence="15">Foshan</strain>
    </source>
</reference>
<evidence type="ECO:0000256" key="8">
    <source>
        <dbReference type="ARBA" id="ARBA00022786"/>
    </source>
</evidence>
<evidence type="ECO:0000313" key="14">
    <source>
        <dbReference type="EnsemblMetazoa" id="AALFPA23_007863.P10512"/>
    </source>
</evidence>
<dbReference type="Pfam" id="PF00097">
    <property type="entry name" value="zf-C3HC4"/>
    <property type="match status" value="1"/>
</dbReference>
<dbReference type="RefSeq" id="XP_019531253.2">
    <property type="nucleotide sequence ID" value="XM_019675708.3"/>
</dbReference>
<feature type="compositionally biased region" description="Basic residues" evidence="12">
    <location>
        <begin position="711"/>
        <end position="726"/>
    </location>
</feature>
<keyword evidence="4" id="KW-0808">Transferase</keyword>
<keyword evidence="8" id="KW-0833">Ubl conjugation pathway</keyword>
<dbReference type="EC" id="2.3.2.27" evidence="3"/>
<dbReference type="PROSITE" id="PS00518">
    <property type="entry name" value="ZF_RING_1"/>
    <property type="match status" value="1"/>
</dbReference>
<evidence type="ECO:0000256" key="3">
    <source>
        <dbReference type="ARBA" id="ARBA00012483"/>
    </source>
</evidence>
<comment type="catalytic activity">
    <reaction evidence="1">
        <text>S-ubiquitinyl-[E2 ubiquitin-conjugating enzyme]-L-cysteine + [acceptor protein]-L-lysine = [E2 ubiquitin-conjugating enzyme]-L-cysteine + N(6)-ubiquitinyl-[acceptor protein]-L-lysine.</text>
        <dbReference type="EC" id="2.3.2.27"/>
    </reaction>
</comment>
<dbReference type="InterPro" id="IPR001841">
    <property type="entry name" value="Znf_RING"/>
</dbReference>
<evidence type="ECO:0000313" key="15">
    <source>
        <dbReference type="Proteomes" id="UP000069940"/>
    </source>
</evidence>
<sequence length="758" mass="82847">MSSKLLNYPSAGANPHLGAGGGSSAGSSTANRNGTTIGHGSSLLNLENLQLDDILCTVCQSVLVEPVFLPCQHRFCRNCLSGTIEKNNLNCPCCRKRFGTWYRNASRMNKLVHEKLWNAIQSQFRDYLDEDGAGRCNGNGSVGSCFVPQSESVIHLSEPGEIRKEYENELQRYRKELIEEKKKELAASEKYIINLYKQEGIIDLVDSSDHLSISSTTSTPEPPPDKSRNPAQSSNQEAKAHEVVEDDEEAGPSGSGNGKKDCSQAKPVAPNQNSAITSSSNNVNSTSRQETPKSQSNGSVISISSTSSASGASSSCISSASSRYSLVKQQPQQQQQPASSKAQSSQEAATTSKHTVGPVVKKVFTMAELNQNELCVKPTKLHRRNSSQAVDDDDDDGDSLRSELNHFKPIFSTTPKSCFSSKAIVRVPSVRPETGSLPPKSECFSPSKSPFKPIDPTTPRRSAFSVVNVNLFTPLTVTITEAANKSTGKLQKRKVSESVGKKQKTATKSSGKARKQPSSKSNGANPEPDRRKRKLKFSPLPKAKVKEEVAKASDNSSNSRTTRRSQARQPSRLKNIIVSDQQRREAMIEQERRDFEFAQKLQKKLNRTRGATLLVMESLPKEASKIIARKQNSNYSLRRQTIAVQPMIAQLPPPNPPSSSTSSIRSDRGHREVPSRKRGAPAKVDEAPKPIAESTTSAATTTTTATETKQAKKPKLQPAAMKKRRQPPMMVQETHPPEAETGGSSESRILRRSNRIRS</sequence>
<evidence type="ECO:0000256" key="1">
    <source>
        <dbReference type="ARBA" id="ARBA00000900"/>
    </source>
</evidence>
<feature type="region of interest" description="Disordered" evidence="12">
    <location>
        <begin position="431"/>
        <end position="456"/>
    </location>
</feature>
<protein>
    <recommendedName>
        <fullName evidence="3">RING-type E3 ubiquitin transferase</fullName>
        <ecNumber evidence="3">2.3.2.27</ecNumber>
    </recommendedName>
</protein>
<dbReference type="Proteomes" id="UP000069940">
    <property type="component" value="Unassembled WGS sequence"/>
</dbReference>
<evidence type="ECO:0000256" key="5">
    <source>
        <dbReference type="ARBA" id="ARBA00022723"/>
    </source>
</evidence>
<evidence type="ECO:0000256" key="9">
    <source>
        <dbReference type="ARBA" id="ARBA00022833"/>
    </source>
</evidence>
<feature type="domain" description="RING-type" evidence="13">
    <location>
        <begin position="56"/>
        <end position="95"/>
    </location>
</feature>
<accession>A0ABM1YCD3</accession>
<name>A0ABM1YCD3_AEDAL</name>
<dbReference type="InterPro" id="IPR051657">
    <property type="entry name" value="RNF168/RNF169_E3_ubiq-ligase"/>
</dbReference>
<dbReference type="InterPro" id="IPR017907">
    <property type="entry name" value="Znf_RING_CS"/>
</dbReference>
<evidence type="ECO:0000256" key="7">
    <source>
        <dbReference type="ARBA" id="ARBA00022771"/>
    </source>
</evidence>
<feature type="region of interest" description="Disordered" evidence="12">
    <location>
        <begin position="485"/>
        <end position="575"/>
    </location>
</feature>
<feature type="compositionally biased region" description="Low complexity" evidence="12">
    <location>
        <begin position="294"/>
        <end position="346"/>
    </location>
</feature>
<evidence type="ECO:0000256" key="4">
    <source>
        <dbReference type="ARBA" id="ARBA00022679"/>
    </source>
</evidence>
<evidence type="ECO:0000256" key="11">
    <source>
        <dbReference type="PROSITE-ProRule" id="PRU00175"/>
    </source>
</evidence>
<dbReference type="PANTHER" id="PTHR23328">
    <property type="entry name" value="RING-TYPE DOMAIN-CONTAINING PROTEIN"/>
    <property type="match status" value="1"/>
</dbReference>
<keyword evidence="10" id="KW-0539">Nucleus</keyword>